<feature type="transmembrane region" description="Helical" evidence="1">
    <location>
        <begin position="41"/>
        <end position="62"/>
    </location>
</feature>
<dbReference type="Proteomes" id="UP000722165">
    <property type="component" value="Unassembled WGS sequence"/>
</dbReference>
<reference evidence="3 4" key="1">
    <citation type="submission" date="2021-06" db="EMBL/GenBank/DDBJ databases">
        <authorList>
            <person name="Lu T."/>
            <person name="Wang Q."/>
            <person name="Han X."/>
        </authorList>
    </citation>
    <scope>NUCLEOTIDE SEQUENCE [LARGE SCALE GENOMIC DNA]</scope>
    <source>
        <strain evidence="3 4">LAM0050</strain>
    </source>
</reference>
<gene>
    <name evidence="3" type="ORF">KU392_12885</name>
</gene>
<comment type="caution">
    <text evidence="3">The sequence shown here is derived from an EMBL/GenBank/DDBJ whole genome shotgun (WGS) entry which is preliminary data.</text>
</comment>
<dbReference type="RefSeq" id="WP_217735503.1">
    <property type="nucleotide sequence ID" value="NZ_JAHSPR010000012.1"/>
</dbReference>
<name>A0ABS6NR74_9BURK</name>
<evidence type="ECO:0000313" key="3">
    <source>
        <dbReference type="EMBL" id="MBV4398137.1"/>
    </source>
</evidence>
<keyword evidence="1" id="KW-0812">Transmembrane</keyword>
<proteinExistence type="predicted"/>
<feature type="transmembrane region" description="Helical" evidence="1">
    <location>
        <begin position="12"/>
        <end position="29"/>
    </location>
</feature>
<organism evidence="3 4">
    <name type="scientific">Advenella alkanexedens</name>
    <dbReference type="NCBI Taxonomy" id="1481665"/>
    <lineage>
        <taxon>Bacteria</taxon>
        <taxon>Pseudomonadati</taxon>
        <taxon>Pseudomonadota</taxon>
        <taxon>Betaproteobacteria</taxon>
        <taxon>Burkholderiales</taxon>
        <taxon>Alcaligenaceae</taxon>
    </lineage>
</organism>
<evidence type="ECO:0000259" key="2">
    <source>
        <dbReference type="Pfam" id="PF07331"/>
    </source>
</evidence>
<protein>
    <submittedName>
        <fullName evidence="3">Tripartite tricarboxylate transporter TctB family protein</fullName>
    </submittedName>
</protein>
<evidence type="ECO:0000256" key="1">
    <source>
        <dbReference type="SAM" id="Phobius"/>
    </source>
</evidence>
<feature type="domain" description="DUF1468" evidence="2">
    <location>
        <begin position="10"/>
        <end position="65"/>
    </location>
</feature>
<dbReference type="Pfam" id="PF07331">
    <property type="entry name" value="TctB"/>
    <property type="match status" value="1"/>
</dbReference>
<evidence type="ECO:0000313" key="4">
    <source>
        <dbReference type="Proteomes" id="UP000722165"/>
    </source>
</evidence>
<keyword evidence="4" id="KW-1185">Reference proteome</keyword>
<sequence length="74" mass="7990">MLIKNNQDFWSGLMFIALGIGFALFATSYDMGTPARMGPGYFPFWLGVVLALLGGVVTIGSLRGEEADDHHIGK</sequence>
<feature type="non-terminal residue" evidence="3">
    <location>
        <position position="74"/>
    </location>
</feature>
<dbReference type="InterPro" id="IPR009936">
    <property type="entry name" value="DUF1468"/>
</dbReference>
<accession>A0ABS6NR74</accession>
<keyword evidence="1" id="KW-1133">Transmembrane helix</keyword>
<dbReference type="EMBL" id="JAHSPR010000012">
    <property type="protein sequence ID" value="MBV4398137.1"/>
    <property type="molecule type" value="Genomic_DNA"/>
</dbReference>
<keyword evidence="1" id="KW-0472">Membrane</keyword>